<comment type="caution">
    <text evidence="1">The sequence shown here is derived from an EMBL/GenBank/DDBJ whole genome shotgun (WGS) entry which is preliminary data.</text>
</comment>
<proteinExistence type="predicted"/>
<dbReference type="AlphaFoldDB" id="A0A0F9VSM3"/>
<sequence length="61" mass="7400">MYNQRIRDEIAQELRGAHRLRITWLKEGHPSLARNMKQYADGIRFVVSILYPKRRKPWVVH</sequence>
<organism evidence="1">
    <name type="scientific">marine sediment metagenome</name>
    <dbReference type="NCBI Taxonomy" id="412755"/>
    <lineage>
        <taxon>unclassified sequences</taxon>
        <taxon>metagenomes</taxon>
        <taxon>ecological metagenomes</taxon>
    </lineage>
</organism>
<dbReference type="EMBL" id="LAZR01000295">
    <property type="protein sequence ID" value="KKN76456.1"/>
    <property type="molecule type" value="Genomic_DNA"/>
</dbReference>
<reference evidence="1" key="1">
    <citation type="journal article" date="2015" name="Nature">
        <title>Complex archaea that bridge the gap between prokaryotes and eukaryotes.</title>
        <authorList>
            <person name="Spang A."/>
            <person name="Saw J.H."/>
            <person name="Jorgensen S.L."/>
            <person name="Zaremba-Niedzwiedzka K."/>
            <person name="Martijn J."/>
            <person name="Lind A.E."/>
            <person name="van Eijk R."/>
            <person name="Schleper C."/>
            <person name="Guy L."/>
            <person name="Ettema T.J."/>
        </authorList>
    </citation>
    <scope>NUCLEOTIDE SEQUENCE</scope>
</reference>
<name>A0A0F9VSM3_9ZZZZ</name>
<accession>A0A0F9VSM3</accession>
<protein>
    <submittedName>
        <fullName evidence="1">Uncharacterized protein</fullName>
    </submittedName>
</protein>
<evidence type="ECO:0000313" key="1">
    <source>
        <dbReference type="EMBL" id="KKN76456.1"/>
    </source>
</evidence>
<gene>
    <name evidence="1" type="ORF">LCGC14_0369650</name>
</gene>